<comment type="caution">
    <text evidence="1">The sequence shown here is derived from an EMBL/GenBank/DDBJ whole genome shotgun (WGS) entry which is preliminary data.</text>
</comment>
<dbReference type="VEuPathDB" id="VectorBase:HLOH_045634"/>
<dbReference type="Proteomes" id="UP000821853">
    <property type="component" value="Chromosome 10"/>
</dbReference>
<protein>
    <submittedName>
        <fullName evidence="1">Uncharacterized protein</fullName>
    </submittedName>
</protein>
<proteinExistence type="predicted"/>
<dbReference type="EMBL" id="JABSTR010000002">
    <property type="protein sequence ID" value="KAH9364603.1"/>
    <property type="molecule type" value="Genomic_DNA"/>
</dbReference>
<keyword evidence="2" id="KW-1185">Reference proteome</keyword>
<reference evidence="1 2" key="1">
    <citation type="journal article" date="2020" name="Cell">
        <title>Large-Scale Comparative Analyses of Tick Genomes Elucidate Their Genetic Diversity and Vector Capacities.</title>
        <authorList>
            <consortium name="Tick Genome and Microbiome Consortium (TIGMIC)"/>
            <person name="Jia N."/>
            <person name="Wang J."/>
            <person name="Shi W."/>
            <person name="Du L."/>
            <person name="Sun Y."/>
            <person name="Zhan W."/>
            <person name="Jiang J.F."/>
            <person name="Wang Q."/>
            <person name="Zhang B."/>
            <person name="Ji P."/>
            <person name="Bell-Sakyi L."/>
            <person name="Cui X.M."/>
            <person name="Yuan T.T."/>
            <person name="Jiang B.G."/>
            <person name="Yang W.F."/>
            <person name="Lam T.T."/>
            <person name="Chang Q.C."/>
            <person name="Ding S.J."/>
            <person name="Wang X.J."/>
            <person name="Zhu J.G."/>
            <person name="Ruan X.D."/>
            <person name="Zhao L."/>
            <person name="Wei J.T."/>
            <person name="Ye R.Z."/>
            <person name="Que T.C."/>
            <person name="Du C.H."/>
            <person name="Zhou Y.H."/>
            <person name="Cheng J.X."/>
            <person name="Dai P.F."/>
            <person name="Guo W.B."/>
            <person name="Han X.H."/>
            <person name="Huang E.J."/>
            <person name="Li L.F."/>
            <person name="Wei W."/>
            <person name="Gao Y.C."/>
            <person name="Liu J.Z."/>
            <person name="Shao H.Z."/>
            <person name="Wang X."/>
            <person name="Wang C.C."/>
            <person name="Yang T.C."/>
            <person name="Huo Q.B."/>
            <person name="Li W."/>
            <person name="Chen H.Y."/>
            <person name="Chen S.E."/>
            <person name="Zhou L.G."/>
            <person name="Ni X.B."/>
            <person name="Tian J.H."/>
            <person name="Sheng Y."/>
            <person name="Liu T."/>
            <person name="Pan Y.S."/>
            <person name="Xia L.Y."/>
            <person name="Li J."/>
            <person name="Zhao F."/>
            <person name="Cao W.C."/>
        </authorList>
    </citation>
    <scope>NUCLEOTIDE SEQUENCE [LARGE SCALE GENOMIC DNA]</scope>
    <source>
        <strain evidence="1">HaeL-2018</strain>
    </source>
</reference>
<dbReference type="AlphaFoldDB" id="A0A9J6FP12"/>
<gene>
    <name evidence="1" type="ORF">HPB48_000531</name>
</gene>
<sequence>MLRVEQATSRGSFTLGKETTGEHCIPGKTVRLKHVEAIFEYDRKNDLKIANKLSDIHFSGRHFAKMKVNIAVQLFREAPPAIRYLIKLKMLHPEAKATAWFFDSSLSDTPKTSSINIDDSSHLAYLVDPSLKKLEEDPIQQAEELETLFVIRLTEADCDIVAYISGFLLRSILKSIDNWKNCKAVLTDSASWKYSSLIQLKEYVKNAGNLIQPSTSVMPILADFEENMKTFAEIDEVMKLKKPFSSILSALQKSVKIHLGCCSLHKPYCREAASPKYQPEKGIQIKNTGVPPFTLWLSLETLLSIVSVAHDVFLFSTDVM</sequence>
<accession>A0A9J6FP12</accession>
<evidence type="ECO:0000313" key="1">
    <source>
        <dbReference type="EMBL" id="KAH9364603.1"/>
    </source>
</evidence>
<name>A0A9J6FP12_HAELO</name>
<evidence type="ECO:0000313" key="2">
    <source>
        <dbReference type="Proteomes" id="UP000821853"/>
    </source>
</evidence>
<organism evidence="1 2">
    <name type="scientific">Haemaphysalis longicornis</name>
    <name type="common">Bush tick</name>
    <dbReference type="NCBI Taxonomy" id="44386"/>
    <lineage>
        <taxon>Eukaryota</taxon>
        <taxon>Metazoa</taxon>
        <taxon>Ecdysozoa</taxon>
        <taxon>Arthropoda</taxon>
        <taxon>Chelicerata</taxon>
        <taxon>Arachnida</taxon>
        <taxon>Acari</taxon>
        <taxon>Parasitiformes</taxon>
        <taxon>Ixodida</taxon>
        <taxon>Ixodoidea</taxon>
        <taxon>Ixodidae</taxon>
        <taxon>Haemaphysalinae</taxon>
        <taxon>Haemaphysalis</taxon>
    </lineage>
</organism>